<keyword evidence="3" id="KW-1185">Reference proteome</keyword>
<dbReference type="SUPFAM" id="SSF57889">
    <property type="entry name" value="Cysteine-rich domain"/>
    <property type="match status" value="2"/>
</dbReference>
<accession>A0ABD1IL22</accession>
<dbReference type="PANTHER" id="PTHR46477:SF5">
    <property type="entry name" value="PHORBOL-ESTER_DAG-TYPE DOMAIN-CONTAINING PROTEIN"/>
    <property type="match status" value="1"/>
</dbReference>
<keyword evidence="1" id="KW-0812">Transmembrane</keyword>
<organism evidence="2 3">
    <name type="scientific">Salvia divinorum</name>
    <name type="common">Maria pastora</name>
    <name type="synonym">Diviner's sage</name>
    <dbReference type="NCBI Taxonomy" id="28513"/>
    <lineage>
        <taxon>Eukaryota</taxon>
        <taxon>Viridiplantae</taxon>
        <taxon>Streptophyta</taxon>
        <taxon>Embryophyta</taxon>
        <taxon>Tracheophyta</taxon>
        <taxon>Spermatophyta</taxon>
        <taxon>Magnoliopsida</taxon>
        <taxon>eudicotyledons</taxon>
        <taxon>Gunneridae</taxon>
        <taxon>Pentapetalae</taxon>
        <taxon>asterids</taxon>
        <taxon>lamiids</taxon>
        <taxon>Lamiales</taxon>
        <taxon>Lamiaceae</taxon>
        <taxon>Nepetoideae</taxon>
        <taxon>Mentheae</taxon>
        <taxon>Salviinae</taxon>
        <taxon>Salvia</taxon>
        <taxon>Salvia subgen. Calosphace</taxon>
    </lineage>
</organism>
<dbReference type="PANTHER" id="PTHR46477">
    <property type="entry name" value="CYSTEINE/HISTIDINE-RICH C1 DOMAIN FAMILY PROTEIN"/>
    <property type="match status" value="1"/>
</dbReference>
<protein>
    <recommendedName>
        <fullName evidence="4">Phorbol-ester/DAG-type domain-containing protein</fullName>
    </recommendedName>
</protein>
<name>A0ABD1IL22_SALDI</name>
<dbReference type="EMBL" id="JBEAFC010000001">
    <property type="protein sequence ID" value="KAL1569042.1"/>
    <property type="molecule type" value="Genomic_DNA"/>
</dbReference>
<proteinExistence type="predicted"/>
<dbReference type="Proteomes" id="UP001567538">
    <property type="component" value="Unassembled WGS sequence"/>
</dbReference>
<dbReference type="InterPro" id="IPR046349">
    <property type="entry name" value="C1-like_sf"/>
</dbReference>
<evidence type="ECO:0000313" key="3">
    <source>
        <dbReference type="Proteomes" id="UP001567538"/>
    </source>
</evidence>
<dbReference type="AlphaFoldDB" id="A0ABD1IL22"/>
<gene>
    <name evidence="2" type="ORF">AAHA92_00574</name>
</gene>
<feature type="transmembrane region" description="Helical" evidence="1">
    <location>
        <begin position="248"/>
        <end position="270"/>
    </location>
</feature>
<evidence type="ECO:0000256" key="1">
    <source>
        <dbReference type="SAM" id="Phobius"/>
    </source>
</evidence>
<evidence type="ECO:0008006" key="4">
    <source>
        <dbReference type="Google" id="ProtNLM"/>
    </source>
</evidence>
<keyword evidence="1" id="KW-0472">Membrane</keyword>
<keyword evidence="1" id="KW-1133">Transmembrane helix</keyword>
<reference evidence="2 3" key="1">
    <citation type="submission" date="2024-06" db="EMBL/GenBank/DDBJ databases">
        <title>A chromosome level genome sequence of Diviner's sage (Salvia divinorum).</title>
        <authorList>
            <person name="Ford S.A."/>
            <person name="Ro D.-K."/>
            <person name="Ness R.W."/>
            <person name="Phillips M.A."/>
        </authorList>
    </citation>
    <scope>NUCLEOTIDE SEQUENCE [LARGE SCALE GENOMIC DNA]</scope>
    <source>
        <strain evidence="2">SAF-2024a</strain>
        <tissue evidence="2">Leaf</tissue>
    </source>
</reference>
<evidence type="ECO:0000313" key="2">
    <source>
        <dbReference type="EMBL" id="KAL1569042.1"/>
    </source>
</evidence>
<comment type="caution">
    <text evidence="2">The sequence shown here is derived from an EMBL/GenBank/DDBJ whole genome shotgun (WGS) entry which is preliminary data.</text>
</comment>
<sequence>MEMLLKFHHLRLKKADLRWETSSNLSTRMYHNCNMSIVGSSDHDCYDHYELKDYKQLFKCDGCKMKGFGPRYHCAPCGRELHKECRHPKSTIYHDYFGGSTFTFRREPYTKLASHNRREFSKCCDACGKDVCGFSYRCEENDKDLHPCCANLEEKLLIDNTIFDLQSNVSSKCIRCKKKKITDGARDVRGWSYVSSCGKYHFHVYCMVELVHDACMRYGVVGPETGELARSSNGRGSRAQKMLRMIKSVVKIILAALLGYPTMLISNVIVDLVSRGF</sequence>